<protein>
    <submittedName>
        <fullName evidence="1">Uncharacterized protein</fullName>
    </submittedName>
</protein>
<evidence type="ECO:0000313" key="2">
    <source>
        <dbReference type="Proteomes" id="UP000615446"/>
    </source>
</evidence>
<proteinExistence type="predicted"/>
<reference evidence="1" key="1">
    <citation type="submission" date="2019-10" db="EMBL/GenBank/DDBJ databases">
        <title>Conservation and host-specific expression of non-tandemly repeated heterogenous ribosome RNA gene in arbuscular mycorrhizal fungi.</title>
        <authorList>
            <person name="Maeda T."/>
            <person name="Kobayashi Y."/>
            <person name="Nakagawa T."/>
            <person name="Ezawa T."/>
            <person name="Yamaguchi K."/>
            <person name="Bino T."/>
            <person name="Nishimoto Y."/>
            <person name="Shigenobu S."/>
            <person name="Kawaguchi M."/>
        </authorList>
    </citation>
    <scope>NUCLEOTIDE SEQUENCE</scope>
    <source>
        <strain evidence="1">HR1</strain>
    </source>
</reference>
<dbReference type="Proteomes" id="UP000615446">
    <property type="component" value="Unassembled WGS sequence"/>
</dbReference>
<dbReference type="EMBL" id="BLAL01000073">
    <property type="protein sequence ID" value="GES83785.1"/>
    <property type="molecule type" value="Genomic_DNA"/>
</dbReference>
<gene>
    <name evidence="1" type="ORF">RCL2_001093700</name>
</gene>
<sequence>MEEERIVLNKDDPENMLRTNKESSGRMSCVQPWHLHIHIKLEAVMAFENAESKTGQTKQHVIQNCINLEAHHS</sequence>
<name>A0A8H3LCB4_9GLOM</name>
<comment type="caution">
    <text evidence="1">The sequence shown here is derived from an EMBL/GenBank/DDBJ whole genome shotgun (WGS) entry which is preliminary data.</text>
</comment>
<evidence type="ECO:0000313" key="1">
    <source>
        <dbReference type="EMBL" id="GES83785.1"/>
    </source>
</evidence>
<dbReference type="AlphaFoldDB" id="A0A8H3LCB4"/>
<organism evidence="1 2">
    <name type="scientific">Rhizophagus clarus</name>
    <dbReference type="NCBI Taxonomy" id="94130"/>
    <lineage>
        <taxon>Eukaryota</taxon>
        <taxon>Fungi</taxon>
        <taxon>Fungi incertae sedis</taxon>
        <taxon>Mucoromycota</taxon>
        <taxon>Glomeromycotina</taxon>
        <taxon>Glomeromycetes</taxon>
        <taxon>Glomerales</taxon>
        <taxon>Glomeraceae</taxon>
        <taxon>Rhizophagus</taxon>
    </lineage>
</organism>
<accession>A0A8H3LCB4</accession>